<name>A0ABU1K6H0_9FLAO</name>
<dbReference type="CDD" id="cd00761">
    <property type="entry name" value="Glyco_tranf_GTA_type"/>
    <property type="match status" value="1"/>
</dbReference>
<organism evidence="2 3">
    <name type="scientific">Mesonia maritima</name>
    <dbReference type="NCBI Taxonomy" id="1793873"/>
    <lineage>
        <taxon>Bacteria</taxon>
        <taxon>Pseudomonadati</taxon>
        <taxon>Bacteroidota</taxon>
        <taxon>Flavobacteriia</taxon>
        <taxon>Flavobacteriales</taxon>
        <taxon>Flavobacteriaceae</taxon>
        <taxon>Mesonia</taxon>
    </lineage>
</organism>
<dbReference type="PANTHER" id="PTHR43685:SF2">
    <property type="entry name" value="GLYCOSYLTRANSFERASE 2-LIKE DOMAIN-CONTAINING PROTEIN"/>
    <property type="match status" value="1"/>
</dbReference>
<evidence type="ECO:0000313" key="3">
    <source>
        <dbReference type="Proteomes" id="UP001257659"/>
    </source>
</evidence>
<keyword evidence="3" id="KW-1185">Reference proteome</keyword>
<dbReference type="Pfam" id="PF00535">
    <property type="entry name" value="Glycos_transf_2"/>
    <property type="match status" value="1"/>
</dbReference>
<dbReference type="EMBL" id="JAVDQA010000005">
    <property type="protein sequence ID" value="MDR6301203.1"/>
    <property type="molecule type" value="Genomic_DNA"/>
</dbReference>
<reference evidence="2 3" key="1">
    <citation type="submission" date="2023-07" db="EMBL/GenBank/DDBJ databases">
        <title>Genomic Encyclopedia of Type Strains, Phase IV (KMG-IV): sequencing the most valuable type-strain genomes for metagenomic binning, comparative biology and taxonomic classification.</title>
        <authorList>
            <person name="Goeker M."/>
        </authorList>
    </citation>
    <scope>NUCLEOTIDE SEQUENCE [LARGE SCALE GENOMIC DNA]</scope>
    <source>
        <strain evidence="2 3">DSM 102814</strain>
    </source>
</reference>
<evidence type="ECO:0000313" key="2">
    <source>
        <dbReference type="EMBL" id="MDR6301203.1"/>
    </source>
</evidence>
<proteinExistence type="predicted"/>
<dbReference type="PANTHER" id="PTHR43685">
    <property type="entry name" value="GLYCOSYLTRANSFERASE"/>
    <property type="match status" value="1"/>
</dbReference>
<gene>
    <name evidence="2" type="ORF">GGR31_001854</name>
</gene>
<dbReference type="InterPro" id="IPR050834">
    <property type="entry name" value="Glycosyltransf_2"/>
</dbReference>
<protein>
    <submittedName>
        <fullName evidence="2">Glycosyltransferase involved in cell wall biosynthesis</fullName>
    </submittedName>
</protein>
<dbReference type="InterPro" id="IPR029044">
    <property type="entry name" value="Nucleotide-diphossugar_trans"/>
</dbReference>
<dbReference type="Proteomes" id="UP001257659">
    <property type="component" value="Unassembled WGS sequence"/>
</dbReference>
<comment type="caution">
    <text evidence="2">The sequence shown here is derived from an EMBL/GenBank/DDBJ whole genome shotgun (WGS) entry which is preliminary data.</text>
</comment>
<feature type="domain" description="Glycosyltransferase 2-like" evidence="1">
    <location>
        <begin position="5"/>
        <end position="130"/>
    </location>
</feature>
<dbReference type="InterPro" id="IPR001173">
    <property type="entry name" value="Glyco_trans_2-like"/>
</dbReference>
<accession>A0ABU1K6H0</accession>
<dbReference type="RefSeq" id="WP_309728339.1">
    <property type="nucleotide sequence ID" value="NZ_JAVDQA010000005.1"/>
</dbReference>
<dbReference type="SUPFAM" id="SSF53448">
    <property type="entry name" value="Nucleotide-diphospho-sugar transferases"/>
    <property type="match status" value="1"/>
</dbReference>
<sequence>MPFFSVVIPLFNKENHIYDTLTYILNQTFPDFEVIVVNDGSTDNSSNIVENFSDSRIRLFHQENQGASVARNFGISRAQSKYIALIDADDIWYSTHLEEFYKSIQTYPNAAVFCNAYQLKLSESFTQNASYNLQNLKEIQLVEDYFKASMLHPLIMTSGVAFTKKDFLEVGCFKPEIISGQDIDLWIRFALQKTIVFNPKITACYDRTVPNSLSKKHLRKVKYEFLNSYKTEEKTNPSFKKYLDINRYSVAIQCKYYNDREVFNLLKNEIDYSSLNKKQVILLNTPSFLVRYLKKFHSYLIKKNIHLTTFKS</sequence>
<evidence type="ECO:0000259" key="1">
    <source>
        <dbReference type="Pfam" id="PF00535"/>
    </source>
</evidence>
<dbReference type="Gene3D" id="3.90.550.10">
    <property type="entry name" value="Spore Coat Polysaccharide Biosynthesis Protein SpsA, Chain A"/>
    <property type="match status" value="1"/>
</dbReference>